<comment type="caution">
    <text evidence="2">The sequence shown here is derived from an EMBL/GenBank/DDBJ whole genome shotgun (WGS) entry which is preliminary data.</text>
</comment>
<evidence type="ECO:0000256" key="1">
    <source>
        <dbReference type="SAM" id="MobiDB-lite"/>
    </source>
</evidence>
<evidence type="ECO:0000313" key="2">
    <source>
        <dbReference type="EMBL" id="KAK5699660.1"/>
    </source>
</evidence>
<accession>A0AAN7W3V9</accession>
<dbReference type="AlphaFoldDB" id="A0AAN7W3V9"/>
<name>A0AAN7W3V9_9PEZI</name>
<feature type="region of interest" description="Disordered" evidence="1">
    <location>
        <begin position="137"/>
        <end position="171"/>
    </location>
</feature>
<gene>
    <name evidence="2" type="ORF">LTR97_005789</name>
</gene>
<sequence length="247" mass="26864">MDRTTTPAPRPCNTWGKIPFNKLKCTCKETADGMEARPTSTSRVVDQKRPNDDEVDESICLVHGVRQKSIEGANETIELVKELPVVSICECGWEKTWYHRCLDEVDEDQMSCSSQSSSPLRSGTCGLTNDAARAGSEFGAMGMSSPSASSATVSPQEPPGHDLATGDAEAQSEMDDLENLLTSPSAFDTHIDDVTARFQALIQQGKNQLQSSRPNDSGYMAGCRDFQLYSASNSSVGSDDEYEMPLF</sequence>
<dbReference type="EMBL" id="JAVRQU010000008">
    <property type="protein sequence ID" value="KAK5699660.1"/>
    <property type="molecule type" value="Genomic_DNA"/>
</dbReference>
<feature type="compositionally biased region" description="Low complexity" evidence="1">
    <location>
        <begin position="144"/>
        <end position="155"/>
    </location>
</feature>
<reference evidence="2" key="1">
    <citation type="submission" date="2023-08" db="EMBL/GenBank/DDBJ databases">
        <title>Black Yeasts Isolated from many extreme environments.</title>
        <authorList>
            <person name="Coleine C."/>
            <person name="Stajich J.E."/>
            <person name="Selbmann L."/>
        </authorList>
    </citation>
    <scope>NUCLEOTIDE SEQUENCE</scope>
    <source>
        <strain evidence="2">CCFEE 5810</strain>
    </source>
</reference>
<proteinExistence type="predicted"/>
<organism evidence="2 3">
    <name type="scientific">Elasticomyces elasticus</name>
    <dbReference type="NCBI Taxonomy" id="574655"/>
    <lineage>
        <taxon>Eukaryota</taxon>
        <taxon>Fungi</taxon>
        <taxon>Dikarya</taxon>
        <taxon>Ascomycota</taxon>
        <taxon>Pezizomycotina</taxon>
        <taxon>Dothideomycetes</taxon>
        <taxon>Dothideomycetidae</taxon>
        <taxon>Mycosphaerellales</taxon>
        <taxon>Teratosphaeriaceae</taxon>
        <taxon>Elasticomyces</taxon>
    </lineage>
</organism>
<dbReference type="Proteomes" id="UP001310594">
    <property type="component" value="Unassembled WGS sequence"/>
</dbReference>
<evidence type="ECO:0000313" key="3">
    <source>
        <dbReference type="Proteomes" id="UP001310594"/>
    </source>
</evidence>
<protein>
    <submittedName>
        <fullName evidence="2">Uncharacterized protein</fullName>
    </submittedName>
</protein>